<evidence type="ECO:0000256" key="2">
    <source>
        <dbReference type="ARBA" id="ARBA00022475"/>
    </source>
</evidence>
<reference evidence="7 8" key="1">
    <citation type="submission" date="2019-08" db="EMBL/GenBank/DDBJ databases">
        <title>Pelomicrobium methylotrophicum gen. nov., sp. nov. a moderately thermophilic, facultatively anaerobic, lithoautotrophic and methylotrophic bacterium isolated from a terrestrial mud volcano.</title>
        <authorList>
            <person name="Slobodkina G.B."/>
            <person name="Merkel A.Y."/>
            <person name="Slobodkin A.I."/>
        </authorList>
    </citation>
    <scope>NUCLEOTIDE SEQUENCE [LARGE SCALE GENOMIC DNA]</scope>
    <source>
        <strain evidence="7 8">SM250</strain>
    </source>
</reference>
<keyword evidence="3 6" id="KW-0812">Transmembrane</keyword>
<dbReference type="GO" id="GO:0005886">
    <property type="term" value="C:plasma membrane"/>
    <property type="evidence" value="ECO:0007669"/>
    <property type="project" value="UniProtKB-SubCell"/>
</dbReference>
<feature type="transmembrane region" description="Helical" evidence="6">
    <location>
        <begin position="66"/>
        <end position="88"/>
    </location>
</feature>
<dbReference type="Proteomes" id="UP000321201">
    <property type="component" value="Unassembled WGS sequence"/>
</dbReference>
<organism evidence="7 8">
    <name type="scientific">Pelomicrobium methylotrophicum</name>
    <dbReference type="NCBI Taxonomy" id="2602750"/>
    <lineage>
        <taxon>Bacteria</taxon>
        <taxon>Pseudomonadati</taxon>
        <taxon>Pseudomonadota</taxon>
        <taxon>Hydrogenophilia</taxon>
        <taxon>Hydrogenophilia incertae sedis</taxon>
        <taxon>Pelomicrobium</taxon>
    </lineage>
</organism>
<keyword evidence="2" id="KW-1003">Cell membrane</keyword>
<evidence type="ECO:0000256" key="6">
    <source>
        <dbReference type="SAM" id="Phobius"/>
    </source>
</evidence>
<accession>A0A5C7ENG5</accession>
<name>A0A5C7ENG5_9PROT</name>
<proteinExistence type="predicted"/>
<gene>
    <name evidence="7" type="ORF">FR698_01595</name>
</gene>
<evidence type="ECO:0000256" key="5">
    <source>
        <dbReference type="ARBA" id="ARBA00023136"/>
    </source>
</evidence>
<evidence type="ECO:0000256" key="4">
    <source>
        <dbReference type="ARBA" id="ARBA00022989"/>
    </source>
</evidence>
<comment type="subcellular location">
    <subcellularLocation>
        <location evidence="1">Cell membrane</location>
        <topology evidence="1">Multi-pass membrane protein</topology>
    </subcellularLocation>
</comment>
<dbReference type="InParanoid" id="A0A5C7ENG5"/>
<dbReference type="Pfam" id="PF03899">
    <property type="entry name" value="ATP-synt_I"/>
    <property type="match status" value="1"/>
</dbReference>
<keyword evidence="8" id="KW-1185">Reference proteome</keyword>
<keyword evidence="5 6" id="KW-0472">Membrane</keyword>
<evidence type="ECO:0000256" key="3">
    <source>
        <dbReference type="ARBA" id="ARBA00022692"/>
    </source>
</evidence>
<dbReference type="AlphaFoldDB" id="A0A5C7ENG5"/>
<feature type="transmembrane region" description="Helical" evidence="6">
    <location>
        <begin position="100"/>
        <end position="120"/>
    </location>
</feature>
<protein>
    <recommendedName>
        <fullName evidence="9">F0F1 ATP synthase subunit I</fullName>
    </recommendedName>
</protein>
<dbReference type="InterPro" id="IPR005598">
    <property type="entry name" value="ATP_synth_I"/>
</dbReference>
<feature type="transmembrane region" description="Helical" evidence="6">
    <location>
        <begin position="126"/>
        <end position="146"/>
    </location>
</feature>
<feature type="transmembrane region" description="Helical" evidence="6">
    <location>
        <begin position="39"/>
        <end position="60"/>
    </location>
</feature>
<dbReference type="EMBL" id="VPFL01000002">
    <property type="protein sequence ID" value="TXF13261.1"/>
    <property type="molecule type" value="Genomic_DNA"/>
</dbReference>
<evidence type="ECO:0000256" key="1">
    <source>
        <dbReference type="ARBA" id="ARBA00004651"/>
    </source>
</evidence>
<evidence type="ECO:0000313" key="8">
    <source>
        <dbReference type="Proteomes" id="UP000321201"/>
    </source>
</evidence>
<evidence type="ECO:0008006" key="9">
    <source>
        <dbReference type="Google" id="ProtNLM"/>
    </source>
</evidence>
<evidence type="ECO:0000313" key="7">
    <source>
        <dbReference type="EMBL" id="TXF13261.1"/>
    </source>
</evidence>
<sequence>MGCNGVDGFLSRPVEFHVFCAGSRPNRCHWAVNRTIARVIYAQIAFTLVGALVAAAWGGMTAAASAGAGGAIGFVPSLLYAVTVRAAAGAAPEKQLRAGYVAEFLKIAATLALFAATFIGFKELSFWPLLLTYVGTLGAYWLVLWFDVPVTKQQ</sequence>
<keyword evidence="4 6" id="KW-1133">Transmembrane helix</keyword>
<comment type="caution">
    <text evidence="7">The sequence shown here is derived from an EMBL/GenBank/DDBJ whole genome shotgun (WGS) entry which is preliminary data.</text>
</comment>